<sequence>MNCTSCNTGVLEPQFIDGMFPAHICNGCEGNWILVEDYVAWKEKNPAYPISEDATCEITDTEKALLCPQTGTIMRKLRISSSISHRLDYSVAVGGIWLDKGEWDLIKNGGLANSLNAVVTSQWQKNIRTNNSTENFVALYNEKFGDETYSKLKEIRNWLAEQPNKHELQAYLSAEDPYSAER</sequence>
<proteinExistence type="predicted"/>
<evidence type="ECO:0000259" key="1">
    <source>
        <dbReference type="Pfam" id="PF13453"/>
    </source>
</evidence>
<evidence type="ECO:0000313" key="2">
    <source>
        <dbReference type="EMBL" id="CCO44875.1"/>
    </source>
</evidence>
<organism evidence="2 3">
    <name type="scientific">Vibrio nigripulchritudo SOn1</name>
    <dbReference type="NCBI Taxonomy" id="1238450"/>
    <lineage>
        <taxon>Bacteria</taxon>
        <taxon>Pseudomonadati</taxon>
        <taxon>Pseudomonadota</taxon>
        <taxon>Gammaproteobacteria</taxon>
        <taxon>Vibrionales</taxon>
        <taxon>Vibrionaceae</taxon>
        <taxon>Vibrio</taxon>
    </lineage>
</organism>
<reference evidence="2 3" key="1">
    <citation type="journal article" date="2013" name="ISME J.">
        <title>Comparative genomics of pathogenic lineages of Vibrio nigripulchritudo identifies virulence-associated traits.</title>
        <authorList>
            <person name="Goudenege D."/>
            <person name="Labreuche Y."/>
            <person name="Krin E."/>
            <person name="Ansquer D."/>
            <person name="Mangenot S."/>
            <person name="Calteau A."/>
            <person name="Medigue C."/>
            <person name="Mazel D."/>
            <person name="Polz M.F."/>
            <person name="Le Roux F."/>
        </authorList>
    </citation>
    <scope>NUCLEOTIDE SEQUENCE [LARGE SCALE GENOMIC DNA]</scope>
    <source>
        <strain evidence="2 3">SOn1</strain>
    </source>
</reference>
<protein>
    <recommendedName>
        <fullName evidence="1">Transcription factor zinc-finger domain-containing protein</fullName>
    </recommendedName>
</protein>
<comment type="caution">
    <text evidence="2">The sequence shown here is derived from an EMBL/GenBank/DDBJ whole genome shotgun (WGS) entry which is preliminary data.</text>
</comment>
<dbReference type="AlphaFoldDB" id="A0AAV2VKI4"/>
<accession>A0AAV2VKI4</accession>
<name>A0AAV2VKI4_9VIBR</name>
<dbReference type="EMBL" id="CAOF01000033">
    <property type="protein sequence ID" value="CCO44875.1"/>
    <property type="molecule type" value="Genomic_DNA"/>
</dbReference>
<dbReference type="GeneID" id="97540828"/>
<gene>
    <name evidence="2" type="ORF">VIBNISOn1_1280020</name>
</gene>
<evidence type="ECO:0000313" key="3">
    <source>
        <dbReference type="Proteomes" id="UP000018211"/>
    </source>
</evidence>
<dbReference type="Pfam" id="PF13453">
    <property type="entry name" value="Zn_ribbon_TFIIB"/>
    <property type="match status" value="1"/>
</dbReference>
<feature type="domain" description="Transcription factor zinc-finger" evidence="1">
    <location>
        <begin position="2"/>
        <end position="44"/>
    </location>
</feature>
<dbReference type="RefSeq" id="WP_022592901.1">
    <property type="nucleotide sequence ID" value="NZ_LK391965.1"/>
</dbReference>
<dbReference type="Proteomes" id="UP000018211">
    <property type="component" value="Unassembled WGS sequence"/>
</dbReference>
<dbReference type="InterPro" id="IPR027392">
    <property type="entry name" value="TF_Znf"/>
</dbReference>